<dbReference type="EMBL" id="RDQO01000001">
    <property type="protein sequence ID" value="RMX07701.1"/>
    <property type="molecule type" value="Genomic_DNA"/>
</dbReference>
<feature type="binding site" evidence="6">
    <location>
        <position position="59"/>
    </location>
    <ligand>
        <name>FMN</name>
        <dbReference type="ChEBI" id="CHEBI:58210"/>
    </ligand>
</feature>
<dbReference type="Gene3D" id="3.20.20.30">
    <property type="entry name" value="Luciferase-like domain"/>
    <property type="match status" value="1"/>
</dbReference>
<keyword evidence="1 6" id="KW-0285">Flavoprotein</keyword>
<keyword evidence="3" id="KW-0560">Oxidoreductase</keyword>
<sequence>MSRTPIILNAFNMNSVGHINHGLWTHPRDQSSHYHTLEYWTDLARELERGLFDGLFIADIVGVYDTYGQSAEVTLRESVQLPINDPTLVVPAMAAVTQYLGFGVTVNLSYEQPYLLARRFSTLDHLTRGRVGWNIVTGYLDSAARAMGQPQQLAHDERYDRADEFLDVLYQLWEGSWADDAVRRDRTQRIFADPRRVRPVQHHGRYFDVEGYHLAEPSPQRTPVLFQAGSSGRGLRFAARHAECVFMAIQDKAATAALVRQLREEVVRAGRQPGDVKVLVGITPVVGRTPRDAEEKYREYCRHASPEAALAHLAATAGIDFSAYQRDTPLLAQHKSNGIENSIRRLAGGREHYTLGNLLDELALGGRYATVVGDAGQIAGELQSWVDEAGVDGFNIARTVVPESFTDFIDLVVPELQSRGLHKRAYEGGTLRHKLFGQGDRLPARHPVDGWRFRAAAPSLQPEAVHP</sequence>
<feature type="binding site" evidence="6">
    <location>
        <position position="230"/>
    </location>
    <ligand>
        <name>FMN</name>
        <dbReference type="ChEBI" id="CHEBI:58210"/>
    </ligand>
</feature>
<evidence type="ECO:0000256" key="5">
    <source>
        <dbReference type="ARBA" id="ARBA00033748"/>
    </source>
</evidence>
<evidence type="ECO:0000256" key="2">
    <source>
        <dbReference type="ARBA" id="ARBA00022643"/>
    </source>
</evidence>
<feature type="binding site" evidence="6">
    <location>
        <position position="155"/>
    </location>
    <ligand>
        <name>FMN</name>
        <dbReference type="ChEBI" id="CHEBI:58210"/>
    </ligand>
</feature>
<dbReference type="SUPFAM" id="SSF51679">
    <property type="entry name" value="Bacterial luciferase-like"/>
    <property type="match status" value="1"/>
</dbReference>
<dbReference type="RefSeq" id="WP_122225822.1">
    <property type="nucleotide sequence ID" value="NZ_RDQO01000001.1"/>
</dbReference>
<proteinExistence type="inferred from homology"/>
<evidence type="ECO:0000259" key="7">
    <source>
        <dbReference type="Pfam" id="PF00296"/>
    </source>
</evidence>
<evidence type="ECO:0000313" key="8">
    <source>
        <dbReference type="EMBL" id="RMX07701.1"/>
    </source>
</evidence>
<evidence type="ECO:0000256" key="1">
    <source>
        <dbReference type="ARBA" id="ARBA00022630"/>
    </source>
</evidence>
<feature type="binding site" evidence="6">
    <location>
        <position position="159"/>
    </location>
    <ligand>
        <name>FMN</name>
        <dbReference type="ChEBI" id="CHEBI:58210"/>
    </ligand>
</feature>
<comment type="caution">
    <text evidence="8">The sequence shown here is derived from an EMBL/GenBank/DDBJ whole genome shotgun (WGS) entry which is preliminary data.</text>
</comment>
<dbReference type="OrthoDB" id="4505903at2"/>
<dbReference type="InterPro" id="IPR051260">
    <property type="entry name" value="Diverse_substr_monoxygenases"/>
</dbReference>
<evidence type="ECO:0000256" key="4">
    <source>
        <dbReference type="ARBA" id="ARBA00023033"/>
    </source>
</evidence>
<dbReference type="PIRSF" id="PIRSF000337">
    <property type="entry name" value="NTA_MOA"/>
    <property type="match status" value="1"/>
</dbReference>
<protein>
    <submittedName>
        <fullName evidence="8">LLM class flavin-dependent oxidoreductase</fullName>
    </submittedName>
</protein>
<reference evidence="8 9" key="1">
    <citation type="submission" date="2018-10" db="EMBL/GenBank/DDBJ databases">
        <title>Draft genome of Cortibacter populi DSM10536.</title>
        <authorList>
            <person name="Bernier A.-M."/>
            <person name="Bernard K."/>
        </authorList>
    </citation>
    <scope>NUCLEOTIDE SEQUENCE [LARGE SCALE GENOMIC DNA]</scope>
    <source>
        <strain evidence="8 9">DSM 105136</strain>
    </source>
</reference>
<dbReference type="Proteomes" id="UP000278006">
    <property type="component" value="Unassembled WGS sequence"/>
</dbReference>
<dbReference type="GO" id="GO:0004497">
    <property type="term" value="F:monooxygenase activity"/>
    <property type="evidence" value="ECO:0007669"/>
    <property type="project" value="UniProtKB-KW"/>
</dbReference>
<dbReference type="AlphaFoldDB" id="A0A3M6QXR8"/>
<dbReference type="InterPro" id="IPR011251">
    <property type="entry name" value="Luciferase-like_dom"/>
</dbReference>
<accession>A0A3M6QXR8</accession>
<dbReference type="PANTHER" id="PTHR30011:SF16">
    <property type="entry name" value="C2H2 FINGER DOMAIN TRANSCRIPTION FACTOR (EUROFUNG)-RELATED"/>
    <property type="match status" value="1"/>
</dbReference>
<comment type="similarity">
    <text evidence="5">Belongs to the NtaA/SnaA/DszA monooxygenase family.</text>
</comment>
<dbReference type="InterPro" id="IPR016215">
    <property type="entry name" value="NTA_MOA"/>
</dbReference>
<dbReference type="Pfam" id="PF00296">
    <property type="entry name" value="Bac_luciferase"/>
    <property type="match status" value="1"/>
</dbReference>
<feature type="binding site" evidence="6">
    <location>
        <position position="105"/>
    </location>
    <ligand>
        <name>FMN</name>
        <dbReference type="ChEBI" id="CHEBI:58210"/>
    </ligand>
</feature>
<organism evidence="8 9">
    <name type="scientific">Corticibacter populi</name>
    <dbReference type="NCBI Taxonomy" id="1550736"/>
    <lineage>
        <taxon>Bacteria</taxon>
        <taxon>Pseudomonadati</taxon>
        <taxon>Pseudomonadota</taxon>
        <taxon>Betaproteobacteria</taxon>
        <taxon>Burkholderiales</taxon>
        <taxon>Comamonadaceae</taxon>
        <taxon>Corticibacter</taxon>
    </lineage>
</organism>
<keyword evidence="4" id="KW-0503">Monooxygenase</keyword>
<feature type="binding site" evidence="6">
    <location>
        <position position="231"/>
    </location>
    <ligand>
        <name>FMN</name>
        <dbReference type="ChEBI" id="CHEBI:58210"/>
    </ligand>
</feature>
<keyword evidence="2 6" id="KW-0288">FMN</keyword>
<evidence type="ECO:0000256" key="6">
    <source>
        <dbReference type="PIRSR" id="PIRSR000337-1"/>
    </source>
</evidence>
<dbReference type="InterPro" id="IPR036661">
    <property type="entry name" value="Luciferase-like_sf"/>
</dbReference>
<dbReference type="GO" id="GO:0016705">
    <property type="term" value="F:oxidoreductase activity, acting on paired donors, with incorporation or reduction of molecular oxygen"/>
    <property type="evidence" value="ECO:0007669"/>
    <property type="project" value="InterPro"/>
</dbReference>
<evidence type="ECO:0000313" key="9">
    <source>
        <dbReference type="Proteomes" id="UP000278006"/>
    </source>
</evidence>
<name>A0A3M6QXR8_9BURK</name>
<dbReference type="PANTHER" id="PTHR30011">
    <property type="entry name" value="ALKANESULFONATE MONOOXYGENASE-RELATED"/>
    <property type="match status" value="1"/>
</dbReference>
<keyword evidence="9" id="KW-1185">Reference proteome</keyword>
<evidence type="ECO:0000256" key="3">
    <source>
        <dbReference type="ARBA" id="ARBA00023002"/>
    </source>
</evidence>
<gene>
    <name evidence="8" type="ORF">D8I35_00755</name>
</gene>
<dbReference type="NCBIfam" id="TIGR03860">
    <property type="entry name" value="FMN_nitrolo"/>
    <property type="match status" value="1"/>
</dbReference>
<feature type="domain" description="Luciferase-like" evidence="7">
    <location>
        <begin position="28"/>
        <end position="392"/>
    </location>
</feature>